<dbReference type="InParanoid" id="A0A2R5GL07"/>
<proteinExistence type="predicted"/>
<protein>
    <submittedName>
        <fullName evidence="2">Uncharacterized protein</fullName>
    </submittedName>
</protein>
<comment type="caution">
    <text evidence="2">The sequence shown here is derived from an EMBL/GenBank/DDBJ whole genome shotgun (WGS) entry which is preliminary data.</text>
</comment>
<dbReference type="EMBL" id="BEYU01000087">
    <property type="protein sequence ID" value="GBG30989.1"/>
    <property type="molecule type" value="Genomic_DNA"/>
</dbReference>
<feature type="compositionally biased region" description="Acidic residues" evidence="1">
    <location>
        <begin position="86"/>
        <end position="100"/>
    </location>
</feature>
<evidence type="ECO:0000313" key="3">
    <source>
        <dbReference type="Proteomes" id="UP000241890"/>
    </source>
</evidence>
<evidence type="ECO:0000313" key="2">
    <source>
        <dbReference type="EMBL" id="GBG30989.1"/>
    </source>
</evidence>
<dbReference type="Proteomes" id="UP000241890">
    <property type="component" value="Unassembled WGS sequence"/>
</dbReference>
<name>A0A2R5GL07_9STRA</name>
<keyword evidence="3" id="KW-1185">Reference proteome</keyword>
<feature type="region of interest" description="Disordered" evidence="1">
    <location>
        <begin position="171"/>
        <end position="236"/>
    </location>
</feature>
<accession>A0A2R5GL07</accession>
<dbReference type="AlphaFoldDB" id="A0A2R5GL07"/>
<reference evidence="2 3" key="1">
    <citation type="submission" date="2017-12" db="EMBL/GenBank/DDBJ databases">
        <title>Sequencing, de novo assembly and annotation of complete genome of a new Thraustochytrid species, strain FCC1311.</title>
        <authorList>
            <person name="Sedici K."/>
            <person name="Godart F."/>
            <person name="Aiese Cigliano R."/>
            <person name="Sanseverino W."/>
            <person name="Barakat M."/>
            <person name="Ortet P."/>
            <person name="Marechal E."/>
            <person name="Cagnac O."/>
            <person name="Amato A."/>
        </authorList>
    </citation>
    <scope>NUCLEOTIDE SEQUENCE [LARGE SCALE GENOMIC DNA]</scope>
</reference>
<evidence type="ECO:0000256" key="1">
    <source>
        <dbReference type="SAM" id="MobiDB-lite"/>
    </source>
</evidence>
<gene>
    <name evidence="2" type="ORF">FCC1311_072102</name>
</gene>
<feature type="region of interest" description="Disordered" evidence="1">
    <location>
        <begin position="65"/>
        <end position="104"/>
    </location>
</feature>
<organism evidence="2 3">
    <name type="scientific">Hondaea fermentalgiana</name>
    <dbReference type="NCBI Taxonomy" id="2315210"/>
    <lineage>
        <taxon>Eukaryota</taxon>
        <taxon>Sar</taxon>
        <taxon>Stramenopiles</taxon>
        <taxon>Bigyra</taxon>
        <taxon>Labyrinthulomycetes</taxon>
        <taxon>Thraustochytrida</taxon>
        <taxon>Thraustochytriidae</taxon>
        <taxon>Hondaea</taxon>
    </lineage>
</organism>
<sequence>MEEEALAAAEELLEQLEASEARRRDLEQELLTTRKRNIDLEQDVQDLTESLHLAAERIAKEENMRTREELFSEASSSPPHPLSVVDENEDENNATDVESENEQRERCALLSDPLAASAQNDEDNDVTVDAVEVLCGDLWGERVRVDQKPEVDDFICRQVYVCGDAKSSTASRRHRLESLDTTEKALSTQGLHHSKIPPQAPPGTAVPWTPPASMSKNLAGGRPAGWLSQLDWDTES</sequence>